<comment type="subcellular location">
    <subcellularLocation>
        <location evidence="3">Cytoplasm</location>
    </subcellularLocation>
</comment>
<dbReference type="InterPro" id="IPR036847">
    <property type="entry name" value="RimP_C_sf"/>
</dbReference>
<evidence type="ECO:0000256" key="1">
    <source>
        <dbReference type="ARBA" id="ARBA00022490"/>
    </source>
</evidence>
<accession>A0A220VF54</accession>
<keyword evidence="1 3" id="KW-0963">Cytoplasm</keyword>
<dbReference type="InterPro" id="IPR028989">
    <property type="entry name" value="RimP_N"/>
</dbReference>
<dbReference type="EMBL" id="CP022355">
    <property type="protein sequence ID" value="ASK78856.1"/>
    <property type="molecule type" value="Genomic_DNA"/>
</dbReference>
<evidence type="ECO:0000313" key="6">
    <source>
        <dbReference type="EMBL" id="ASK78856.1"/>
    </source>
</evidence>
<dbReference type="SUPFAM" id="SSF75420">
    <property type="entry name" value="YhbC-like, N-terminal domain"/>
    <property type="match status" value="1"/>
</dbReference>
<dbReference type="SUPFAM" id="SSF74942">
    <property type="entry name" value="YhbC-like, C-terminal domain"/>
    <property type="match status" value="1"/>
</dbReference>
<feature type="domain" description="Ribosome maturation factor RimP N-terminal" evidence="4">
    <location>
        <begin position="12"/>
        <end position="83"/>
    </location>
</feature>
<comment type="similarity">
    <text evidence="3">Belongs to the RimP family.</text>
</comment>
<organism evidence="6 7">
    <name type="scientific">Paraphotobacterium marinum</name>
    <dbReference type="NCBI Taxonomy" id="1755811"/>
    <lineage>
        <taxon>Bacteria</taxon>
        <taxon>Pseudomonadati</taxon>
        <taxon>Pseudomonadota</taxon>
        <taxon>Gammaproteobacteria</taxon>
        <taxon>Vibrionales</taxon>
        <taxon>Vibrionaceae</taxon>
        <taxon>Paraphotobacterium</taxon>
    </lineage>
</organism>
<dbReference type="FunFam" id="3.30.300.70:FF:000001">
    <property type="entry name" value="Ribosome maturation factor RimP"/>
    <property type="match status" value="1"/>
</dbReference>
<dbReference type="AlphaFoldDB" id="A0A220VF54"/>
<feature type="domain" description="Ribosome maturation factor RimP C-terminal" evidence="5">
    <location>
        <begin position="86"/>
        <end position="151"/>
    </location>
</feature>
<dbReference type="NCBIfam" id="NF000927">
    <property type="entry name" value="PRK00092.1-1"/>
    <property type="match status" value="1"/>
</dbReference>
<dbReference type="GO" id="GO:0000028">
    <property type="term" value="P:ribosomal small subunit assembly"/>
    <property type="evidence" value="ECO:0007669"/>
    <property type="project" value="TreeGrafter"/>
</dbReference>
<dbReference type="InterPro" id="IPR035956">
    <property type="entry name" value="RimP_N_sf"/>
</dbReference>
<dbReference type="Proteomes" id="UP000242175">
    <property type="component" value="Chromosome large"/>
</dbReference>
<evidence type="ECO:0000256" key="2">
    <source>
        <dbReference type="ARBA" id="ARBA00022517"/>
    </source>
</evidence>
<dbReference type="GO" id="GO:0006412">
    <property type="term" value="P:translation"/>
    <property type="evidence" value="ECO:0007669"/>
    <property type="project" value="TreeGrafter"/>
</dbReference>
<dbReference type="PANTHER" id="PTHR33867">
    <property type="entry name" value="RIBOSOME MATURATION FACTOR RIMP"/>
    <property type="match status" value="1"/>
</dbReference>
<evidence type="ECO:0000259" key="4">
    <source>
        <dbReference type="Pfam" id="PF02576"/>
    </source>
</evidence>
<dbReference type="KEGG" id="pmai:CF386_04830"/>
<dbReference type="CDD" id="cd01734">
    <property type="entry name" value="YlxS_C"/>
    <property type="match status" value="1"/>
</dbReference>
<reference evidence="6 7" key="1">
    <citation type="journal article" date="2016" name="Int. J. Syst. Evol. Microbiol.">
        <title>Paraphotobacterium marinum gen. nov., sp. nov., a member of the family Vibrionaceae, isolated from surface seawater.</title>
        <authorList>
            <person name="Huang Z."/>
            <person name="Dong C."/>
            <person name="Shao Z."/>
        </authorList>
    </citation>
    <scope>NUCLEOTIDE SEQUENCE [LARGE SCALE GENOMIC DNA]</scope>
    <source>
        <strain evidence="6 7">NSCS20N07D</strain>
    </source>
</reference>
<keyword evidence="2 3" id="KW-0690">Ribosome biogenesis</keyword>
<dbReference type="HAMAP" id="MF_01077">
    <property type="entry name" value="RimP"/>
    <property type="match status" value="1"/>
</dbReference>
<dbReference type="Gene3D" id="3.30.300.70">
    <property type="entry name" value="RimP-like superfamily, N-terminal"/>
    <property type="match status" value="1"/>
</dbReference>
<comment type="function">
    <text evidence="3">Required for maturation of 30S ribosomal subunits.</text>
</comment>
<keyword evidence="7" id="KW-1185">Reference proteome</keyword>
<protein>
    <recommendedName>
        <fullName evidence="3">Ribosome maturation factor RimP</fullName>
    </recommendedName>
</protein>
<dbReference type="InterPro" id="IPR003728">
    <property type="entry name" value="Ribosome_maturation_RimP"/>
</dbReference>
<evidence type="ECO:0000256" key="3">
    <source>
        <dbReference type="HAMAP-Rule" id="MF_01077"/>
    </source>
</evidence>
<dbReference type="OrthoDB" id="9805006at2"/>
<dbReference type="Pfam" id="PF02576">
    <property type="entry name" value="RimP_N"/>
    <property type="match status" value="1"/>
</dbReference>
<dbReference type="InterPro" id="IPR028998">
    <property type="entry name" value="RimP_C"/>
</dbReference>
<evidence type="ECO:0000259" key="5">
    <source>
        <dbReference type="Pfam" id="PF17384"/>
    </source>
</evidence>
<dbReference type="GO" id="GO:0005829">
    <property type="term" value="C:cytosol"/>
    <property type="evidence" value="ECO:0007669"/>
    <property type="project" value="TreeGrafter"/>
</dbReference>
<dbReference type="Gene3D" id="2.30.30.180">
    <property type="entry name" value="Ribosome maturation factor RimP, C-terminal domain"/>
    <property type="match status" value="1"/>
</dbReference>
<name>A0A220VF54_9GAMM</name>
<dbReference type="Pfam" id="PF17384">
    <property type="entry name" value="DUF150_C"/>
    <property type="match status" value="1"/>
</dbReference>
<dbReference type="PANTHER" id="PTHR33867:SF1">
    <property type="entry name" value="RIBOSOME MATURATION FACTOR RIMP"/>
    <property type="match status" value="1"/>
</dbReference>
<gene>
    <name evidence="3" type="primary">rimP</name>
    <name evidence="6" type="ORF">CF386_04830</name>
</gene>
<proteinExistence type="inferred from homology"/>
<sequence length="152" mass="17295">MTNLEKKLSDLLESSVYDLGFEFVGLEFIRSGKHSVLRIYIDQENGINVDDCALVSRQVSSVLDVEDPISSEYTLEISSPGLERPLFKEQDYINYKGYEISLILNLPINNQRKFKGFIVDVISSDLHLKVNEIVEKIPLSNISRANLIPVFE</sequence>
<evidence type="ECO:0000313" key="7">
    <source>
        <dbReference type="Proteomes" id="UP000242175"/>
    </source>
</evidence>
<dbReference type="RefSeq" id="WP_089073764.1">
    <property type="nucleotide sequence ID" value="NZ_CBCSAM010000001.1"/>
</dbReference>